<keyword evidence="1" id="KW-1133">Transmembrane helix</keyword>
<feature type="transmembrane region" description="Helical" evidence="1">
    <location>
        <begin position="12"/>
        <end position="37"/>
    </location>
</feature>
<dbReference type="AlphaFoldDB" id="A0A5C3LEQ3"/>
<feature type="transmembrane region" description="Helical" evidence="1">
    <location>
        <begin position="129"/>
        <end position="151"/>
    </location>
</feature>
<gene>
    <name evidence="2" type="ORF">BDQ12DRAFT_660296</name>
</gene>
<reference evidence="2 3" key="1">
    <citation type="journal article" date="2019" name="Nat. Ecol. Evol.">
        <title>Megaphylogeny resolves global patterns of mushroom evolution.</title>
        <authorList>
            <person name="Varga T."/>
            <person name="Krizsan K."/>
            <person name="Foldi C."/>
            <person name="Dima B."/>
            <person name="Sanchez-Garcia M."/>
            <person name="Sanchez-Ramirez S."/>
            <person name="Szollosi G.J."/>
            <person name="Szarkandi J.G."/>
            <person name="Papp V."/>
            <person name="Albert L."/>
            <person name="Andreopoulos W."/>
            <person name="Angelini C."/>
            <person name="Antonin V."/>
            <person name="Barry K.W."/>
            <person name="Bougher N.L."/>
            <person name="Buchanan P."/>
            <person name="Buyck B."/>
            <person name="Bense V."/>
            <person name="Catcheside P."/>
            <person name="Chovatia M."/>
            <person name="Cooper J."/>
            <person name="Damon W."/>
            <person name="Desjardin D."/>
            <person name="Finy P."/>
            <person name="Geml J."/>
            <person name="Haridas S."/>
            <person name="Hughes K."/>
            <person name="Justo A."/>
            <person name="Karasinski D."/>
            <person name="Kautmanova I."/>
            <person name="Kiss B."/>
            <person name="Kocsube S."/>
            <person name="Kotiranta H."/>
            <person name="LaButti K.M."/>
            <person name="Lechner B.E."/>
            <person name="Liimatainen K."/>
            <person name="Lipzen A."/>
            <person name="Lukacs Z."/>
            <person name="Mihaltcheva S."/>
            <person name="Morgado L.N."/>
            <person name="Niskanen T."/>
            <person name="Noordeloos M.E."/>
            <person name="Ohm R.A."/>
            <person name="Ortiz-Santana B."/>
            <person name="Ovrebo C."/>
            <person name="Racz N."/>
            <person name="Riley R."/>
            <person name="Savchenko A."/>
            <person name="Shiryaev A."/>
            <person name="Soop K."/>
            <person name="Spirin V."/>
            <person name="Szebenyi C."/>
            <person name="Tomsovsky M."/>
            <person name="Tulloss R.E."/>
            <person name="Uehling J."/>
            <person name="Grigoriev I.V."/>
            <person name="Vagvolgyi C."/>
            <person name="Papp T."/>
            <person name="Martin F.M."/>
            <person name="Miettinen O."/>
            <person name="Hibbett D.S."/>
            <person name="Nagy L.G."/>
        </authorList>
    </citation>
    <scope>NUCLEOTIDE SEQUENCE [LARGE SCALE GENOMIC DNA]</scope>
    <source>
        <strain evidence="2 3">CBS 166.37</strain>
    </source>
</reference>
<keyword evidence="1" id="KW-0812">Transmembrane</keyword>
<accession>A0A5C3LEQ3</accession>
<evidence type="ECO:0000256" key="1">
    <source>
        <dbReference type="SAM" id="Phobius"/>
    </source>
</evidence>
<keyword evidence="1" id="KW-0472">Membrane</keyword>
<organism evidence="2 3">
    <name type="scientific">Crucibulum laeve</name>
    <dbReference type="NCBI Taxonomy" id="68775"/>
    <lineage>
        <taxon>Eukaryota</taxon>
        <taxon>Fungi</taxon>
        <taxon>Dikarya</taxon>
        <taxon>Basidiomycota</taxon>
        <taxon>Agaricomycotina</taxon>
        <taxon>Agaricomycetes</taxon>
        <taxon>Agaricomycetidae</taxon>
        <taxon>Agaricales</taxon>
        <taxon>Agaricineae</taxon>
        <taxon>Nidulariaceae</taxon>
        <taxon>Crucibulum</taxon>
    </lineage>
</organism>
<dbReference type="OrthoDB" id="3351617at2759"/>
<dbReference type="EMBL" id="ML213727">
    <property type="protein sequence ID" value="TFK31609.1"/>
    <property type="molecule type" value="Genomic_DNA"/>
</dbReference>
<feature type="transmembrane region" description="Helical" evidence="1">
    <location>
        <begin position="49"/>
        <end position="76"/>
    </location>
</feature>
<protein>
    <submittedName>
        <fullName evidence="2">Uncharacterized protein</fullName>
    </submittedName>
</protein>
<feature type="transmembrane region" description="Helical" evidence="1">
    <location>
        <begin position="171"/>
        <end position="194"/>
    </location>
</feature>
<feature type="transmembrane region" description="Helical" evidence="1">
    <location>
        <begin position="215"/>
        <end position="236"/>
    </location>
</feature>
<sequence length="271" mass="30667">MDWAERLLERSFYVRNFLSGIMFGAELLMFFLSVYYLSIGGHSRRSKIFYTVFSTVLTNLMFTTLAANALFGQYMWIERRDTLGGPPAFLAENSSWWVNVWGSAADITANVMGDALLPYRCYTILGSNFLLILFPGLIFLASVSLSVVTVIQSTLPRASIFQGSSVNFRISWISLTVSFNIIMTTMICGQFFFAHRQMRGVVPQAISKRYTDTTGIVLESALPFSVLGLVFVVLYARQSPVAYTFSGIWELWWYVSKDVVDNLVLTPLRFI</sequence>
<name>A0A5C3LEQ3_9AGAR</name>
<keyword evidence="3" id="KW-1185">Reference proteome</keyword>
<evidence type="ECO:0000313" key="3">
    <source>
        <dbReference type="Proteomes" id="UP000308652"/>
    </source>
</evidence>
<proteinExistence type="predicted"/>
<evidence type="ECO:0000313" key="2">
    <source>
        <dbReference type="EMBL" id="TFK31609.1"/>
    </source>
</evidence>
<dbReference type="Proteomes" id="UP000308652">
    <property type="component" value="Unassembled WGS sequence"/>
</dbReference>